<name>A0A4C1TCJ2_EUMVA</name>
<feature type="signal peptide" evidence="2">
    <location>
        <begin position="1"/>
        <end position="16"/>
    </location>
</feature>
<feature type="chain" id="PRO_5020038120" evidence="2">
    <location>
        <begin position="17"/>
        <end position="128"/>
    </location>
</feature>
<keyword evidence="1" id="KW-1015">Disulfide bond</keyword>
<dbReference type="SUPFAM" id="SSF50494">
    <property type="entry name" value="Trypsin-like serine proteases"/>
    <property type="match status" value="1"/>
</dbReference>
<evidence type="ECO:0000256" key="1">
    <source>
        <dbReference type="ARBA" id="ARBA00023157"/>
    </source>
</evidence>
<evidence type="ECO:0000256" key="2">
    <source>
        <dbReference type="SAM" id="SignalP"/>
    </source>
</evidence>
<dbReference type="InterPro" id="IPR001254">
    <property type="entry name" value="Trypsin_dom"/>
</dbReference>
<keyword evidence="2" id="KW-0732">Signal</keyword>
<dbReference type="InterPro" id="IPR043504">
    <property type="entry name" value="Peptidase_S1_PA_chymotrypsin"/>
</dbReference>
<dbReference type="Proteomes" id="UP000299102">
    <property type="component" value="Unassembled WGS sequence"/>
</dbReference>
<dbReference type="PROSITE" id="PS50240">
    <property type="entry name" value="TRYPSIN_DOM"/>
    <property type="match status" value="1"/>
</dbReference>
<dbReference type="OrthoDB" id="6339452at2759"/>
<sequence>MKFLIIFVLTLVTAFASPNHKTQSRNLVVAGGQTDGRITGGLTAREAQYPYQVGLSLRNPRSTGRHWCGGSLISNEWVLTAAHCTENVNEGQVFLGATTSRTVAEVTHNITDKDIIIHRCYNTDTLKA</sequence>
<dbReference type="GO" id="GO:0006508">
    <property type="term" value="P:proteolysis"/>
    <property type="evidence" value="ECO:0007669"/>
    <property type="project" value="InterPro"/>
</dbReference>
<dbReference type="InterPro" id="IPR009003">
    <property type="entry name" value="Peptidase_S1_PA"/>
</dbReference>
<dbReference type="PANTHER" id="PTHR24252:SF7">
    <property type="entry name" value="HYALIN"/>
    <property type="match status" value="1"/>
</dbReference>
<dbReference type="PROSITE" id="PS00134">
    <property type="entry name" value="TRYPSIN_HIS"/>
    <property type="match status" value="1"/>
</dbReference>
<dbReference type="Pfam" id="PF00089">
    <property type="entry name" value="Trypsin"/>
    <property type="match status" value="1"/>
</dbReference>
<dbReference type="AlphaFoldDB" id="A0A4C1TCJ2"/>
<keyword evidence="5" id="KW-1185">Reference proteome</keyword>
<reference evidence="4 5" key="1">
    <citation type="journal article" date="2019" name="Commun. Biol.">
        <title>The bagworm genome reveals a unique fibroin gene that provides high tensile strength.</title>
        <authorList>
            <person name="Kono N."/>
            <person name="Nakamura H."/>
            <person name="Ohtoshi R."/>
            <person name="Tomita M."/>
            <person name="Numata K."/>
            <person name="Arakawa K."/>
        </authorList>
    </citation>
    <scope>NUCLEOTIDE SEQUENCE [LARGE SCALE GENOMIC DNA]</scope>
</reference>
<comment type="caution">
    <text evidence="4">The sequence shown here is derived from an EMBL/GenBank/DDBJ whole genome shotgun (WGS) entry which is preliminary data.</text>
</comment>
<dbReference type="Gene3D" id="2.40.10.10">
    <property type="entry name" value="Trypsin-like serine proteases"/>
    <property type="match status" value="1"/>
</dbReference>
<dbReference type="InterPro" id="IPR018114">
    <property type="entry name" value="TRYPSIN_HIS"/>
</dbReference>
<evidence type="ECO:0000313" key="5">
    <source>
        <dbReference type="Proteomes" id="UP000299102"/>
    </source>
</evidence>
<proteinExistence type="predicted"/>
<evidence type="ECO:0000259" key="3">
    <source>
        <dbReference type="PROSITE" id="PS50240"/>
    </source>
</evidence>
<gene>
    <name evidence="4" type="ORF">EVAR_69218_1</name>
</gene>
<protein>
    <submittedName>
        <fullName evidence="4">Collagenase</fullName>
    </submittedName>
</protein>
<evidence type="ECO:0000313" key="4">
    <source>
        <dbReference type="EMBL" id="GBP12243.1"/>
    </source>
</evidence>
<accession>A0A4C1TCJ2</accession>
<dbReference type="PANTHER" id="PTHR24252">
    <property type="entry name" value="ACROSIN-RELATED"/>
    <property type="match status" value="1"/>
</dbReference>
<dbReference type="GO" id="GO:0004252">
    <property type="term" value="F:serine-type endopeptidase activity"/>
    <property type="evidence" value="ECO:0007669"/>
    <property type="project" value="InterPro"/>
</dbReference>
<feature type="domain" description="Peptidase S1" evidence="3">
    <location>
        <begin position="38"/>
        <end position="128"/>
    </location>
</feature>
<organism evidence="4 5">
    <name type="scientific">Eumeta variegata</name>
    <name type="common">Bagworm moth</name>
    <name type="synonym">Eumeta japonica</name>
    <dbReference type="NCBI Taxonomy" id="151549"/>
    <lineage>
        <taxon>Eukaryota</taxon>
        <taxon>Metazoa</taxon>
        <taxon>Ecdysozoa</taxon>
        <taxon>Arthropoda</taxon>
        <taxon>Hexapoda</taxon>
        <taxon>Insecta</taxon>
        <taxon>Pterygota</taxon>
        <taxon>Neoptera</taxon>
        <taxon>Endopterygota</taxon>
        <taxon>Lepidoptera</taxon>
        <taxon>Glossata</taxon>
        <taxon>Ditrysia</taxon>
        <taxon>Tineoidea</taxon>
        <taxon>Psychidae</taxon>
        <taxon>Oiketicinae</taxon>
        <taxon>Eumeta</taxon>
    </lineage>
</organism>
<dbReference type="STRING" id="151549.A0A4C1TCJ2"/>
<dbReference type="EMBL" id="BGZK01005045">
    <property type="protein sequence ID" value="GBP12243.1"/>
    <property type="molecule type" value="Genomic_DNA"/>
</dbReference>